<gene>
    <name evidence="2" type="ORF">FOL46_002984</name>
    <name evidence="1" type="ORF">FOZ61_002772</name>
</gene>
<evidence type="ECO:0000313" key="3">
    <source>
        <dbReference type="Proteomes" id="UP000570595"/>
    </source>
</evidence>
<dbReference type="EMBL" id="JABAHT010000018">
    <property type="protein sequence ID" value="KAF4669869.1"/>
    <property type="molecule type" value="Genomic_DNA"/>
</dbReference>
<protein>
    <submittedName>
        <fullName evidence="2">Uncharacterized protein</fullName>
    </submittedName>
</protein>
<proteinExistence type="predicted"/>
<evidence type="ECO:0000313" key="1">
    <source>
        <dbReference type="EMBL" id="KAF4669869.1"/>
    </source>
</evidence>
<name>A0A7J6MTZ4_PEROL</name>
<organism evidence="2 4">
    <name type="scientific">Perkinsus olseni</name>
    <name type="common">Perkinsus atlanticus</name>
    <dbReference type="NCBI Taxonomy" id="32597"/>
    <lineage>
        <taxon>Eukaryota</taxon>
        <taxon>Sar</taxon>
        <taxon>Alveolata</taxon>
        <taxon>Perkinsozoa</taxon>
        <taxon>Perkinsea</taxon>
        <taxon>Perkinsida</taxon>
        <taxon>Perkinsidae</taxon>
        <taxon>Perkinsus</taxon>
    </lineage>
</organism>
<dbReference type="Proteomes" id="UP000572268">
    <property type="component" value="Unassembled WGS sequence"/>
</dbReference>
<comment type="caution">
    <text evidence="2">The sequence shown here is derived from an EMBL/GenBank/DDBJ whole genome shotgun (WGS) entry which is preliminary data.</text>
</comment>
<reference evidence="3 4" key="1">
    <citation type="submission" date="2020-04" db="EMBL/GenBank/DDBJ databases">
        <title>Perkinsus olseni comparative genomics.</title>
        <authorList>
            <person name="Bogema D.R."/>
        </authorList>
    </citation>
    <scope>NUCLEOTIDE SEQUENCE [LARGE SCALE GENOMIC DNA]</scope>
    <source>
        <strain evidence="1">ATCC PRA-179</strain>
        <strain evidence="2">ATCC PRA-31</strain>
    </source>
</reference>
<dbReference type="OrthoDB" id="440341at2759"/>
<dbReference type="EMBL" id="JABANN010000020">
    <property type="protein sequence ID" value="KAF4675068.1"/>
    <property type="molecule type" value="Genomic_DNA"/>
</dbReference>
<accession>A0A7J6MTZ4</accession>
<dbReference type="Gene3D" id="3.30.2130.30">
    <property type="match status" value="1"/>
</dbReference>
<evidence type="ECO:0000313" key="2">
    <source>
        <dbReference type="EMBL" id="KAF4675068.1"/>
    </source>
</evidence>
<sequence>MATIHGGSGGGLPGPVLVRTSRFLIDALYIELENMGLPVVRNIGNLQRSYEGVFISSASPEDLFKVVYRSRITHNVLGLLHHDGRHEACDRNGLYRWVKNEIPFREVLPSFVPDSSFWVRLADGDYSTEMSMRDAEVQRAARQGIQCYFHKKFGSVPRALREESDFMFFITPPSSEYGGGVGLWVDYGYRNEAKSLNSTEALGPFPEDKRCPGKHLRGSVAAAILCGARYVPGRDVLVDPYCEDGGTLLVEARRWAQRLDPGVHADAASCKPLAFPGSEELWRALVEESASRQLGSDTTARVFGACVDPVNRAKARRNLTGGIVSAAPLLEYVPPEPPTLVLTRSPQRVWSSPDEAGAWMAELKEWASGFRRPRVFVLHGPGQPLCDAQEVSRMARRRLAASGRTAAVHPITLEADTPAVRELAGEIRSATAGQGEQHRIPLLRIHEVLEEALPKMRGPPSADIQLLLKHYHHKLYLSTDSSSDYLAALALLASSGARLGSRVGDMVKQSSQVLMDNLHNASLKKSTAELASLDVLLNALSICARLHLRGCPPPDALPRRIANVICKEQFADKFVSEVPSQDAWTMLRSLAAIGSAPPAALFLLDRYFDREGRIAQLPRVKVVQMVEALCMLRSRGPALQAVCDQLATQVVKISPQQRLALLRSFAAINVAPNLLYLFLGSGRRWRLKLSASNQAEMLSAFAELRFRPRGSTFFKDLILTVLRGRPGADPLRLCYDLFLLDMFDEPSFKRLETTINSPQRDEIPLEEACRVLASLGYFCYGQPSTYDALLGEIARFEASLYQNRQCLVQLKSLEIGFRIGHSAFSISNLSPSAQQTLLRVRHAEVADLSRDAAPTGWTQDVRRIAGQVCNRTYFNITVGPFLVDFVRTSDGTPQTKLDKGGDERLQAVRQCVALEPLKGQCFYRGSDDSELTSSSKYRHLLLRGLGIEVCPVSRQQWAETSSLSTTLSLS</sequence>
<evidence type="ECO:0000313" key="4">
    <source>
        <dbReference type="Proteomes" id="UP000572268"/>
    </source>
</evidence>
<dbReference type="AlphaFoldDB" id="A0A7J6MTZ4"/>
<dbReference type="Proteomes" id="UP000570595">
    <property type="component" value="Unassembled WGS sequence"/>
</dbReference>